<keyword evidence="2" id="KW-0238">DNA-binding</keyword>
<reference evidence="6" key="1">
    <citation type="submission" date="2019-12" db="EMBL/GenBank/DDBJ databases">
        <title>Novel species isolated from a subtropical stream in China.</title>
        <authorList>
            <person name="Lu H."/>
        </authorList>
    </citation>
    <scope>NUCLEOTIDE SEQUENCE [LARGE SCALE GENOMIC DNA]</scope>
    <source>
        <strain evidence="6">FT81W</strain>
    </source>
</reference>
<dbReference type="GO" id="GO:0003700">
    <property type="term" value="F:DNA-binding transcription factor activity"/>
    <property type="evidence" value="ECO:0007669"/>
    <property type="project" value="InterPro"/>
</dbReference>
<dbReference type="Pfam" id="PF12833">
    <property type="entry name" value="HTH_18"/>
    <property type="match status" value="1"/>
</dbReference>
<dbReference type="PROSITE" id="PS01124">
    <property type="entry name" value="HTH_ARAC_FAMILY_2"/>
    <property type="match status" value="1"/>
</dbReference>
<dbReference type="PANTHER" id="PTHR43280:SF27">
    <property type="entry name" value="TRANSCRIPTIONAL REGULATOR MTLR"/>
    <property type="match status" value="1"/>
</dbReference>
<name>A0A845GKC6_9BURK</name>
<protein>
    <submittedName>
        <fullName evidence="6">Helix-turn-helix domain-containing protein</fullName>
    </submittedName>
</protein>
<feature type="domain" description="HTH araC/xylS-type" evidence="5">
    <location>
        <begin position="279"/>
        <end position="379"/>
    </location>
</feature>
<dbReference type="InterPro" id="IPR020449">
    <property type="entry name" value="Tscrpt_reg_AraC-type_HTH"/>
</dbReference>
<dbReference type="InterPro" id="IPR009057">
    <property type="entry name" value="Homeodomain-like_sf"/>
</dbReference>
<dbReference type="PROSITE" id="PS51257">
    <property type="entry name" value="PROKAR_LIPOPROTEIN"/>
    <property type="match status" value="1"/>
</dbReference>
<sequence length="385" mass="43669">MHEFYKKALVGCFCLIAACVLLGYICVKQSYLQVSLLPAADSPLAWKGEQSWDTRPGGKATMHLYEAAQRLRFDFRLARTDEGFAGAELNFIDSKGQPVHLDLSRYSSISLLVKCAPANTLVLTIPTFVGRRSDQQEFLGYRTPLSYFSCDENESRVELDLTRLETPQWWFLLAQQALSKHAYKLDKVPKIVIGGTPQSPREVSLEVQIRELNLKGRDRSYLVLLGVLLIVVWSGFGVWFFRQHAQAVINDVKVKLQKDMPFVAYQQLSLEPHRDKEKMAILQFIASHYAEAELDLDRVVEETGVNRNKVYEILKTEFGYTFSGYLNKLRLTEAARLLAEKDTATVAEIAYSVGYANVSYFNKLFKEEYGCTPKAFRSACPVAEA</sequence>
<evidence type="ECO:0000259" key="5">
    <source>
        <dbReference type="PROSITE" id="PS01124"/>
    </source>
</evidence>
<dbReference type="PANTHER" id="PTHR43280">
    <property type="entry name" value="ARAC-FAMILY TRANSCRIPTIONAL REGULATOR"/>
    <property type="match status" value="1"/>
</dbReference>
<evidence type="ECO:0000256" key="1">
    <source>
        <dbReference type="ARBA" id="ARBA00023015"/>
    </source>
</evidence>
<feature type="transmembrane region" description="Helical" evidence="4">
    <location>
        <begin position="221"/>
        <end position="241"/>
    </location>
</feature>
<organism evidence="6 7">
    <name type="scientific">Duganella vulcania</name>
    <dbReference type="NCBI Taxonomy" id="2692166"/>
    <lineage>
        <taxon>Bacteria</taxon>
        <taxon>Pseudomonadati</taxon>
        <taxon>Pseudomonadota</taxon>
        <taxon>Betaproteobacteria</taxon>
        <taxon>Burkholderiales</taxon>
        <taxon>Oxalobacteraceae</taxon>
        <taxon>Telluria group</taxon>
        <taxon>Duganella</taxon>
    </lineage>
</organism>
<keyword evidence="4" id="KW-0472">Membrane</keyword>
<evidence type="ECO:0000256" key="3">
    <source>
        <dbReference type="ARBA" id="ARBA00023163"/>
    </source>
</evidence>
<dbReference type="PRINTS" id="PR00032">
    <property type="entry name" value="HTHARAC"/>
</dbReference>
<keyword evidence="3" id="KW-0804">Transcription</keyword>
<keyword evidence="4" id="KW-0812">Transmembrane</keyword>
<dbReference type="InterPro" id="IPR018062">
    <property type="entry name" value="HTH_AraC-typ_CS"/>
</dbReference>
<keyword evidence="1" id="KW-0805">Transcription regulation</keyword>
<proteinExistence type="predicted"/>
<evidence type="ECO:0000256" key="2">
    <source>
        <dbReference type="ARBA" id="ARBA00023125"/>
    </source>
</evidence>
<dbReference type="SUPFAM" id="SSF46689">
    <property type="entry name" value="Homeodomain-like"/>
    <property type="match status" value="1"/>
</dbReference>
<evidence type="ECO:0000256" key="4">
    <source>
        <dbReference type="SAM" id="Phobius"/>
    </source>
</evidence>
<dbReference type="PROSITE" id="PS00041">
    <property type="entry name" value="HTH_ARAC_FAMILY_1"/>
    <property type="match status" value="1"/>
</dbReference>
<evidence type="ECO:0000313" key="7">
    <source>
        <dbReference type="Proteomes" id="UP000447355"/>
    </source>
</evidence>
<dbReference type="Proteomes" id="UP000447355">
    <property type="component" value="Unassembled WGS sequence"/>
</dbReference>
<evidence type="ECO:0000313" key="6">
    <source>
        <dbReference type="EMBL" id="MYM95023.1"/>
    </source>
</evidence>
<dbReference type="Gene3D" id="1.10.10.60">
    <property type="entry name" value="Homeodomain-like"/>
    <property type="match status" value="2"/>
</dbReference>
<comment type="caution">
    <text evidence="6">The sequence shown here is derived from an EMBL/GenBank/DDBJ whole genome shotgun (WGS) entry which is preliminary data.</text>
</comment>
<gene>
    <name evidence="6" type="ORF">GTP90_14230</name>
</gene>
<keyword evidence="4" id="KW-1133">Transmembrane helix</keyword>
<accession>A0A845GKC6</accession>
<dbReference type="EMBL" id="WWCX01000020">
    <property type="protein sequence ID" value="MYM95023.1"/>
    <property type="molecule type" value="Genomic_DNA"/>
</dbReference>
<dbReference type="InterPro" id="IPR018060">
    <property type="entry name" value="HTH_AraC"/>
</dbReference>
<dbReference type="SMART" id="SM00342">
    <property type="entry name" value="HTH_ARAC"/>
    <property type="match status" value="1"/>
</dbReference>
<dbReference type="AlphaFoldDB" id="A0A845GKC6"/>
<dbReference type="GO" id="GO:0043565">
    <property type="term" value="F:sequence-specific DNA binding"/>
    <property type="evidence" value="ECO:0007669"/>
    <property type="project" value="InterPro"/>
</dbReference>